<organism evidence="2 3">
    <name type="scientific">Caenorhabditis auriculariae</name>
    <dbReference type="NCBI Taxonomy" id="2777116"/>
    <lineage>
        <taxon>Eukaryota</taxon>
        <taxon>Metazoa</taxon>
        <taxon>Ecdysozoa</taxon>
        <taxon>Nematoda</taxon>
        <taxon>Chromadorea</taxon>
        <taxon>Rhabditida</taxon>
        <taxon>Rhabditina</taxon>
        <taxon>Rhabditomorpha</taxon>
        <taxon>Rhabditoidea</taxon>
        <taxon>Rhabditidae</taxon>
        <taxon>Peloderinae</taxon>
        <taxon>Caenorhabditis</taxon>
    </lineage>
</organism>
<accession>A0A8S1H7G4</accession>
<evidence type="ECO:0000313" key="3">
    <source>
        <dbReference type="Proteomes" id="UP000835052"/>
    </source>
</evidence>
<reference evidence="2" key="1">
    <citation type="submission" date="2020-10" db="EMBL/GenBank/DDBJ databases">
        <authorList>
            <person name="Kikuchi T."/>
        </authorList>
    </citation>
    <scope>NUCLEOTIDE SEQUENCE</scope>
    <source>
        <strain evidence="2">NKZ352</strain>
    </source>
</reference>
<feature type="region of interest" description="Disordered" evidence="1">
    <location>
        <begin position="74"/>
        <end position="97"/>
    </location>
</feature>
<proteinExistence type="predicted"/>
<sequence>MKRMHRFKTSHSAKAARSVHSFPTTAKCVDVKRLPVLPPSPAPVDVVLTKNESFYITDVWQLFPQRKKNFVAESAMTPPSTPSSPHVEEQIEFLHNS</sequence>
<comment type="caution">
    <text evidence="2">The sequence shown here is derived from an EMBL/GenBank/DDBJ whole genome shotgun (WGS) entry which is preliminary data.</text>
</comment>
<keyword evidence="3" id="KW-1185">Reference proteome</keyword>
<feature type="compositionally biased region" description="Basic residues" evidence="1">
    <location>
        <begin position="1"/>
        <end position="11"/>
    </location>
</feature>
<gene>
    <name evidence="2" type="ORF">CAUJ_LOCUS7462</name>
</gene>
<evidence type="ECO:0000256" key="1">
    <source>
        <dbReference type="SAM" id="MobiDB-lite"/>
    </source>
</evidence>
<protein>
    <submittedName>
        <fullName evidence="2">Uncharacterized protein</fullName>
    </submittedName>
</protein>
<dbReference type="AlphaFoldDB" id="A0A8S1H7G4"/>
<name>A0A8S1H7G4_9PELO</name>
<dbReference type="Proteomes" id="UP000835052">
    <property type="component" value="Unassembled WGS sequence"/>
</dbReference>
<evidence type="ECO:0000313" key="2">
    <source>
        <dbReference type="EMBL" id="CAD6191543.1"/>
    </source>
</evidence>
<feature type="region of interest" description="Disordered" evidence="1">
    <location>
        <begin position="1"/>
        <end position="21"/>
    </location>
</feature>
<dbReference type="EMBL" id="CAJGYM010000022">
    <property type="protein sequence ID" value="CAD6191543.1"/>
    <property type="molecule type" value="Genomic_DNA"/>
</dbReference>